<proteinExistence type="predicted"/>
<dbReference type="EMBL" id="JACHJP010000001">
    <property type="protein sequence ID" value="MBB4914116.1"/>
    <property type="molecule type" value="Genomic_DNA"/>
</dbReference>
<organism evidence="1 2">
    <name type="scientific">Streptosporangium saharense</name>
    <dbReference type="NCBI Taxonomy" id="1706840"/>
    <lineage>
        <taxon>Bacteria</taxon>
        <taxon>Bacillati</taxon>
        <taxon>Actinomycetota</taxon>
        <taxon>Actinomycetes</taxon>
        <taxon>Streptosporangiales</taxon>
        <taxon>Streptosporangiaceae</taxon>
        <taxon>Streptosporangium</taxon>
    </lineage>
</organism>
<keyword evidence="2" id="KW-1185">Reference proteome</keyword>
<dbReference type="AlphaFoldDB" id="A0A7W7VKW4"/>
<gene>
    <name evidence="1" type="ORF">FHS44_001188</name>
</gene>
<dbReference type="Proteomes" id="UP000552644">
    <property type="component" value="Unassembled WGS sequence"/>
</dbReference>
<comment type="caution">
    <text evidence="1">The sequence shown here is derived from an EMBL/GenBank/DDBJ whole genome shotgun (WGS) entry which is preliminary data.</text>
</comment>
<name>A0A7W7VKW4_9ACTN</name>
<reference evidence="1 2" key="1">
    <citation type="submission" date="2020-08" db="EMBL/GenBank/DDBJ databases">
        <title>Genomic Encyclopedia of Type Strains, Phase III (KMG-III): the genomes of soil and plant-associated and newly described type strains.</title>
        <authorList>
            <person name="Whitman W."/>
        </authorList>
    </citation>
    <scope>NUCLEOTIDE SEQUENCE [LARGE SCALE GENOMIC DNA]</scope>
    <source>
        <strain evidence="1 2">CECT 8840</strain>
    </source>
</reference>
<evidence type="ECO:0000313" key="1">
    <source>
        <dbReference type="EMBL" id="MBB4914116.1"/>
    </source>
</evidence>
<sequence length="34" mass="3929">MSLNLSSPRHSARQSHAVRHGMIVNRAWSRWSGR</sequence>
<protein>
    <submittedName>
        <fullName evidence="1">Uncharacterized protein</fullName>
    </submittedName>
</protein>
<accession>A0A7W7VKW4</accession>
<evidence type="ECO:0000313" key="2">
    <source>
        <dbReference type="Proteomes" id="UP000552644"/>
    </source>
</evidence>